<organism evidence="1 2">
    <name type="scientific">Virgibacillus natechei</name>
    <dbReference type="NCBI Taxonomy" id="1216297"/>
    <lineage>
        <taxon>Bacteria</taxon>
        <taxon>Bacillati</taxon>
        <taxon>Bacillota</taxon>
        <taxon>Bacilli</taxon>
        <taxon>Bacillales</taxon>
        <taxon>Bacillaceae</taxon>
        <taxon>Virgibacillus</taxon>
    </lineage>
</organism>
<sequence>MSKRKKKSQVILDQIQNYVELSSHTPDDATLVLEKGKTDFAAIGRAIVVDPHWVEKVEDNREETIRADIYTSNIFRSLFNE</sequence>
<name>A0ABS4IIB1_9BACI</name>
<dbReference type="EMBL" id="JAGGKX010000015">
    <property type="protein sequence ID" value="MBP1970667.1"/>
    <property type="molecule type" value="Genomic_DNA"/>
</dbReference>
<comment type="caution">
    <text evidence="1">The sequence shown here is derived from an EMBL/GenBank/DDBJ whole genome shotgun (WGS) entry which is preliminary data.</text>
</comment>
<dbReference type="Gene3D" id="3.20.20.70">
    <property type="entry name" value="Aldolase class I"/>
    <property type="match status" value="1"/>
</dbReference>
<gene>
    <name evidence="1" type="ORF">J2Z83_002803</name>
</gene>
<evidence type="ECO:0000313" key="2">
    <source>
        <dbReference type="Proteomes" id="UP001519345"/>
    </source>
</evidence>
<accession>A0ABS4IIB1</accession>
<protein>
    <submittedName>
        <fullName evidence="1">2,4-dienoyl-CoA reductase-like NADH-dependent reductase (Old Yellow Enzyme family)</fullName>
    </submittedName>
</protein>
<dbReference type="RefSeq" id="WP_209463774.1">
    <property type="nucleotide sequence ID" value="NZ_CP110224.1"/>
</dbReference>
<keyword evidence="2" id="KW-1185">Reference proteome</keyword>
<dbReference type="Proteomes" id="UP001519345">
    <property type="component" value="Unassembled WGS sequence"/>
</dbReference>
<dbReference type="SUPFAM" id="SSF51395">
    <property type="entry name" value="FMN-linked oxidoreductases"/>
    <property type="match status" value="1"/>
</dbReference>
<proteinExistence type="predicted"/>
<dbReference type="InterPro" id="IPR013785">
    <property type="entry name" value="Aldolase_TIM"/>
</dbReference>
<evidence type="ECO:0000313" key="1">
    <source>
        <dbReference type="EMBL" id="MBP1970667.1"/>
    </source>
</evidence>
<reference evidence="1 2" key="1">
    <citation type="submission" date="2021-03" db="EMBL/GenBank/DDBJ databases">
        <title>Genomic Encyclopedia of Type Strains, Phase IV (KMG-IV): sequencing the most valuable type-strain genomes for metagenomic binning, comparative biology and taxonomic classification.</title>
        <authorList>
            <person name="Goeker M."/>
        </authorList>
    </citation>
    <scope>NUCLEOTIDE SEQUENCE [LARGE SCALE GENOMIC DNA]</scope>
    <source>
        <strain evidence="1 2">DSM 25609</strain>
    </source>
</reference>